<protein>
    <submittedName>
        <fullName evidence="1">Uncharacterized protein</fullName>
    </submittedName>
</protein>
<evidence type="ECO:0000313" key="2">
    <source>
        <dbReference type="Proteomes" id="UP000678393"/>
    </source>
</evidence>
<comment type="caution">
    <text evidence="1">The sequence shown here is derived from an EMBL/GenBank/DDBJ whole genome shotgun (WGS) entry which is preliminary data.</text>
</comment>
<accession>A0A8S3Z2M7</accession>
<gene>
    <name evidence="1" type="ORF">CUNI_LOCUS9232</name>
</gene>
<name>A0A8S3Z2M7_9EUPU</name>
<evidence type="ECO:0000313" key="1">
    <source>
        <dbReference type="EMBL" id="CAG5123674.1"/>
    </source>
</evidence>
<dbReference type="AlphaFoldDB" id="A0A8S3Z2M7"/>
<dbReference type="Proteomes" id="UP000678393">
    <property type="component" value="Unassembled WGS sequence"/>
</dbReference>
<feature type="non-terminal residue" evidence="1">
    <location>
        <position position="1"/>
    </location>
</feature>
<organism evidence="1 2">
    <name type="scientific">Candidula unifasciata</name>
    <dbReference type="NCBI Taxonomy" id="100452"/>
    <lineage>
        <taxon>Eukaryota</taxon>
        <taxon>Metazoa</taxon>
        <taxon>Spiralia</taxon>
        <taxon>Lophotrochozoa</taxon>
        <taxon>Mollusca</taxon>
        <taxon>Gastropoda</taxon>
        <taxon>Heterobranchia</taxon>
        <taxon>Euthyneura</taxon>
        <taxon>Panpulmonata</taxon>
        <taxon>Eupulmonata</taxon>
        <taxon>Stylommatophora</taxon>
        <taxon>Helicina</taxon>
        <taxon>Helicoidea</taxon>
        <taxon>Geomitridae</taxon>
        <taxon>Candidula</taxon>
    </lineage>
</organism>
<keyword evidence="2" id="KW-1185">Reference proteome</keyword>
<sequence>MLTELCLIATAFDNDSFISNSNTETYYISREQSDYYINIIMKVKAALHWMSAIMCSLALLSFTRAKVCNTSKGFLTALNLFELVASVTSI</sequence>
<reference evidence="1" key="1">
    <citation type="submission" date="2021-04" db="EMBL/GenBank/DDBJ databases">
        <authorList>
            <consortium name="Molecular Ecology Group"/>
        </authorList>
    </citation>
    <scope>NUCLEOTIDE SEQUENCE</scope>
</reference>
<proteinExistence type="predicted"/>
<dbReference type="EMBL" id="CAJHNH020001586">
    <property type="protein sequence ID" value="CAG5123674.1"/>
    <property type="molecule type" value="Genomic_DNA"/>
</dbReference>